<dbReference type="AlphaFoldDB" id="A0A913Z3D0"/>
<dbReference type="PRINTS" id="PR00364">
    <property type="entry name" value="DISEASERSIST"/>
</dbReference>
<feature type="region of interest" description="Disordered" evidence="3">
    <location>
        <begin position="1"/>
        <end position="36"/>
    </location>
</feature>
<dbReference type="InterPro" id="IPR032675">
    <property type="entry name" value="LRR_dom_sf"/>
</dbReference>
<dbReference type="RefSeq" id="XP_038045215.1">
    <property type="nucleotide sequence ID" value="XM_038189287.1"/>
</dbReference>
<protein>
    <recommendedName>
        <fullName evidence="4">NACHT domain-containing protein</fullName>
    </recommendedName>
</protein>
<reference evidence="5" key="1">
    <citation type="submission" date="2022-11" db="UniProtKB">
        <authorList>
            <consortium name="EnsemblMetazoa"/>
        </authorList>
    </citation>
    <scope>IDENTIFICATION</scope>
</reference>
<dbReference type="OMA" id="TGKDMTH"/>
<dbReference type="SUPFAM" id="SSF52540">
    <property type="entry name" value="P-loop containing nucleoside triphosphate hydrolases"/>
    <property type="match status" value="1"/>
</dbReference>
<dbReference type="EnsemblMetazoa" id="XM_038189287.1">
    <property type="protein sequence ID" value="XP_038045215.1"/>
    <property type="gene ID" value="LOC119719796"/>
</dbReference>
<proteinExistence type="predicted"/>
<dbReference type="Pfam" id="PF05729">
    <property type="entry name" value="NACHT"/>
    <property type="match status" value="1"/>
</dbReference>
<dbReference type="Gene3D" id="3.80.10.10">
    <property type="entry name" value="Ribonuclease Inhibitor"/>
    <property type="match status" value="3"/>
</dbReference>
<keyword evidence="2" id="KW-0067">ATP-binding</keyword>
<dbReference type="InterPro" id="IPR027417">
    <property type="entry name" value="P-loop_NTPase"/>
</dbReference>
<keyword evidence="1" id="KW-0547">Nucleotide-binding</keyword>
<dbReference type="SMART" id="SM00368">
    <property type="entry name" value="LRR_RI"/>
    <property type="match status" value="8"/>
</dbReference>
<accession>A0A913Z3D0</accession>
<dbReference type="OrthoDB" id="120976at2759"/>
<evidence type="ECO:0000256" key="1">
    <source>
        <dbReference type="ARBA" id="ARBA00022741"/>
    </source>
</evidence>
<dbReference type="PANTHER" id="PTHR46312:SF2">
    <property type="entry name" value="NUCLEOTIDE-BINDING OLIGOMERIZATION DOMAIN-CONTAINING PROTEIN 2-LIKE"/>
    <property type="match status" value="1"/>
</dbReference>
<dbReference type="Gene3D" id="3.40.50.300">
    <property type="entry name" value="P-loop containing nucleotide triphosphate hydrolases"/>
    <property type="match status" value="1"/>
</dbReference>
<dbReference type="EnsemblMetazoa" id="XM_038189288.1">
    <property type="protein sequence ID" value="XP_038045216.1"/>
    <property type="gene ID" value="LOC119719796"/>
</dbReference>
<dbReference type="SUPFAM" id="SSF52047">
    <property type="entry name" value="RNI-like"/>
    <property type="match status" value="2"/>
</dbReference>
<dbReference type="PANTHER" id="PTHR46312">
    <property type="entry name" value="NACHT DOMAIN-CONTAINING PROTEIN"/>
    <property type="match status" value="1"/>
</dbReference>
<feature type="domain" description="NACHT" evidence="4">
    <location>
        <begin position="166"/>
        <end position="292"/>
    </location>
</feature>
<organism evidence="5 6">
    <name type="scientific">Patiria miniata</name>
    <name type="common">Bat star</name>
    <name type="synonym">Asterina miniata</name>
    <dbReference type="NCBI Taxonomy" id="46514"/>
    <lineage>
        <taxon>Eukaryota</taxon>
        <taxon>Metazoa</taxon>
        <taxon>Echinodermata</taxon>
        <taxon>Eleutherozoa</taxon>
        <taxon>Asterozoa</taxon>
        <taxon>Asteroidea</taxon>
        <taxon>Valvatacea</taxon>
        <taxon>Valvatida</taxon>
        <taxon>Asterinidae</taxon>
        <taxon>Patiria</taxon>
    </lineage>
</organism>
<dbReference type="Proteomes" id="UP000887568">
    <property type="component" value="Unplaced"/>
</dbReference>
<evidence type="ECO:0000259" key="4">
    <source>
        <dbReference type="PROSITE" id="PS50837"/>
    </source>
</evidence>
<keyword evidence="6" id="KW-1185">Reference proteome</keyword>
<dbReference type="InterPro" id="IPR007111">
    <property type="entry name" value="NACHT_NTPase"/>
</dbReference>
<dbReference type="GeneID" id="119719796"/>
<dbReference type="RefSeq" id="XP_038045216.1">
    <property type="nucleotide sequence ID" value="XM_038189288.1"/>
</dbReference>
<evidence type="ECO:0000313" key="6">
    <source>
        <dbReference type="Proteomes" id="UP000887568"/>
    </source>
</evidence>
<dbReference type="GO" id="GO:0005524">
    <property type="term" value="F:ATP binding"/>
    <property type="evidence" value="ECO:0007669"/>
    <property type="project" value="UniProtKB-KW"/>
</dbReference>
<sequence length="1139" mass="127796">MGRAQSKAACRTAVPTTMQQEAPVPTPSAATDSPERTGAIRKIGTVSGSNNPTIVGSNVNFYSSPLDGAVVSPQTRKPDQESRVGDLNQEVGNKTRDILRKWYKTTGSYVQFNPEVPDDQRPIVGIYTKLRVRTKKGTAEEEYSEETVYSTEYEKILKDWPETGFNRAILFGIGGVGKSTIFDKIAYDWADEACEILKRFKLVFLLKMCALLQKSDLVDAVFDQLLGETPEVAKDELDKFIQANSNKVLILLDGFDEMRTKTLDAASFGSILKALNRKKYRKCCIFVSTRPSHFETLKSLVQNPCTHIEVLGFTKEDVNEYIRKFYYKDPISGNALIQSIEKSNTLLDLFTYPMLLLLMCLLWRENKQLPKTTSRLFTKAVDYMFTRKGCSYEDASKAVIAIGKTALSSFISADHNFSYQIDEFEQNALHLALKAGILTQQRVIKNLKCHNNIQFMHKTIQEFCAGKYLQSVHMSNQGFVKSEVYEVEPFSEFQNYLKQLCQTIEDIVSHDFLLRFCCGDNEKCMTDIVKLLEHKFEDRYTSTSRYQSSVAQAISRQCFFESQAKNVPQCLNSDSLIPSAIEVDNNNDFRILIYLLEIICRSDGLMAQLSRVETIKVSSVSLVSGLAVALGYMENLWCLTFCKCSSMKGDLEKILASLKCNQVLTNLHIDDCNTLGSRAVEWAPHIKHLTSLKRLEVRSCKLESTDIEHIASAVHDMPKLTYLRLDCNRTLGRSADLWAKELPRMMHLNKLNLSSCNLTRSDIPHIASAVGNMPKLTELELNGNDPLGGCAALWAKELPKMMHLNKLDLNYCDLTQSDIPHIASAVGDMPRLTELDLWGNKSLGGCAVLWAKELPKMMHLNKLVLRYCHLTQSDIPHIASAVGNMPRLTDLHLDGNDPLAGWAAFWAKELPKMMHLNKLDLSWCNLTRSDIPHIASAVGNMPRLTDLDLGNNWSLGGCAAVWAKELPNMMHLNKLDLYHCNLTHSDIPHIASAVGNMPRLTDLDLGNNWSLGGCAAVWAKELPNMMHLNKLNLYHCNLTHSDIPHIASAVGNMPRLTDLDLGSNKSLGGCAALWAKELPNMMHLNKLNLGWCNLTHSDIPHIASAVGNMPSLTRLSLFRNEALYRLELQSLFPSLSVEF</sequence>
<evidence type="ECO:0000256" key="3">
    <source>
        <dbReference type="SAM" id="MobiDB-lite"/>
    </source>
</evidence>
<evidence type="ECO:0000313" key="5">
    <source>
        <dbReference type="EnsemblMetazoa" id="XP_038045215.1"/>
    </source>
</evidence>
<name>A0A913Z3D0_PATMI</name>
<dbReference type="PROSITE" id="PS50837">
    <property type="entry name" value="NACHT"/>
    <property type="match status" value="1"/>
</dbReference>
<evidence type="ECO:0000256" key="2">
    <source>
        <dbReference type="ARBA" id="ARBA00022840"/>
    </source>
</evidence>